<feature type="transmembrane region" description="Helical" evidence="1">
    <location>
        <begin position="32"/>
        <end position="52"/>
    </location>
</feature>
<dbReference type="HOGENOM" id="CLU_207651_0_0_10"/>
<dbReference type="RefSeq" id="WP_028726114.1">
    <property type="nucleotide sequence ID" value="NZ_AUAE01000008.1"/>
</dbReference>
<protein>
    <submittedName>
        <fullName evidence="2">Uncharacterized protein</fullName>
    </submittedName>
</protein>
<sequence>MARRKITNSQAVCLTLLWGVLAYMLLTYSEKITFDVIFALVASAIIVFVPVYKNIKRRDE</sequence>
<proteinExistence type="predicted"/>
<keyword evidence="1" id="KW-0472">Membrane</keyword>
<accession>A0A0F5JDX1</accession>
<evidence type="ECO:0000313" key="3">
    <source>
        <dbReference type="Proteomes" id="UP000033035"/>
    </source>
</evidence>
<dbReference type="AlphaFoldDB" id="A0A0F5JDX1"/>
<dbReference type="PATRIC" id="fig|1203610.3.peg.3185"/>
<comment type="caution">
    <text evidence="2">The sequence shown here is derived from an EMBL/GenBank/DDBJ whole genome shotgun (WGS) entry which is preliminary data.</text>
</comment>
<keyword evidence="3" id="KW-1185">Reference proteome</keyword>
<evidence type="ECO:0000256" key="1">
    <source>
        <dbReference type="SAM" id="Phobius"/>
    </source>
</evidence>
<name>A0A0F5JDX1_9BACT</name>
<reference evidence="2 3" key="1">
    <citation type="submission" date="2013-04" db="EMBL/GenBank/DDBJ databases">
        <title>The Genome Sequence of Parabacteroides gordonii DSM 23371.</title>
        <authorList>
            <consortium name="The Broad Institute Genomics Platform"/>
            <person name="Earl A."/>
            <person name="Ward D."/>
            <person name="Feldgarden M."/>
            <person name="Gevers D."/>
            <person name="Martens E."/>
            <person name="Sakamoto M."/>
            <person name="Benno Y."/>
            <person name="Suzuki N."/>
            <person name="Matsunaga N."/>
            <person name="Koshihara K."/>
            <person name="Seki M."/>
            <person name="Komiya H."/>
            <person name="Walker B."/>
            <person name="Young S."/>
            <person name="Zeng Q."/>
            <person name="Gargeya S."/>
            <person name="Fitzgerald M."/>
            <person name="Haas B."/>
            <person name="Abouelleil A."/>
            <person name="Allen A.W."/>
            <person name="Alvarado L."/>
            <person name="Arachchi H.M."/>
            <person name="Berlin A.M."/>
            <person name="Chapman S.B."/>
            <person name="Gainer-Dewar J."/>
            <person name="Goldberg J."/>
            <person name="Griggs A."/>
            <person name="Gujja S."/>
            <person name="Hansen M."/>
            <person name="Howarth C."/>
            <person name="Imamovic A."/>
            <person name="Ireland A."/>
            <person name="Larimer J."/>
            <person name="McCowan C."/>
            <person name="Murphy C."/>
            <person name="Pearson M."/>
            <person name="Poon T.W."/>
            <person name="Priest M."/>
            <person name="Roberts A."/>
            <person name="Saif S."/>
            <person name="Shea T."/>
            <person name="Sisk P."/>
            <person name="Sykes S."/>
            <person name="Wortman J."/>
            <person name="Nusbaum C."/>
            <person name="Birren B."/>
        </authorList>
    </citation>
    <scope>NUCLEOTIDE SEQUENCE [LARGE SCALE GENOMIC DNA]</scope>
    <source>
        <strain evidence="2 3">MS-1</strain>
    </source>
</reference>
<dbReference type="Proteomes" id="UP000033035">
    <property type="component" value="Unassembled WGS sequence"/>
</dbReference>
<keyword evidence="1" id="KW-0812">Transmembrane</keyword>
<organism evidence="2 3">
    <name type="scientific">Parabacteroides gordonii MS-1 = DSM 23371</name>
    <dbReference type="NCBI Taxonomy" id="1203610"/>
    <lineage>
        <taxon>Bacteria</taxon>
        <taxon>Pseudomonadati</taxon>
        <taxon>Bacteroidota</taxon>
        <taxon>Bacteroidia</taxon>
        <taxon>Bacteroidales</taxon>
        <taxon>Tannerellaceae</taxon>
        <taxon>Parabacteroides</taxon>
    </lineage>
</organism>
<gene>
    <name evidence="2" type="ORF">HMPREF1536_03119</name>
</gene>
<evidence type="ECO:0000313" key="2">
    <source>
        <dbReference type="EMBL" id="KKB55647.1"/>
    </source>
</evidence>
<keyword evidence="1" id="KW-1133">Transmembrane helix</keyword>
<dbReference type="STRING" id="1203610.HMPREF1536_03119"/>
<dbReference type="EMBL" id="AQHW01000015">
    <property type="protein sequence ID" value="KKB55647.1"/>
    <property type="molecule type" value="Genomic_DNA"/>
</dbReference>